<dbReference type="OrthoDB" id="428480at2759"/>
<dbReference type="InterPro" id="IPR052764">
    <property type="entry name" value="GH20_Enzymes"/>
</dbReference>
<evidence type="ECO:0000259" key="6">
    <source>
        <dbReference type="Pfam" id="PF00728"/>
    </source>
</evidence>
<dbReference type="Pfam" id="PF00728">
    <property type="entry name" value="Glyco_hydro_20"/>
    <property type="match status" value="1"/>
</dbReference>
<dbReference type="InterPro" id="IPR017853">
    <property type="entry name" value="GH"/>
</dbReference>
<evidence type="ECO:0000256" key="1">
    <source>
        <dbReference type="ARBA" id="ARBA00001231"/>
    </source>
</evidence>
<protein>
    <recommendedName>
        <fullName evidence="3">beta-N-acetylhexosaminidase</fullName>
        <ecNumber evidence="3">3.2.1.52</ecNumber>
    </recommendedName>
</protein>
<feature type="active site" description="Proton donor" evidence="5">
    <location>
        <position position="398"/>
    </location>
</feature>
<name>A0A8I3A752_9AGAM</name>
<feature type="domain" description="Glycoside hydrolase family 20 catalytic" evidence="6">
    <location>
        <begin position="238"/>
        <end position="566"/>
    </location>
</feature>
<evidence type="ECO:0000256" key="3">
    <source>
        <dbReference type="ARBA" id="ARBA00012663"/>
    </source>
</evidence>
<dbReference type="PRINTS" id="PR00738">
    <property type="entry name" value="GLHYDRLASE20"/>
</dbReference>
<evidence type="ECO:0000313" key="8">
    <source>
        <dbReference type="Proteomes" id="UP000683000"/>
    </source>
</evidence>
<comment type="similarity">
    <text evidence="2">Belongs to the glycosyl hydrolase 20 family.</text>
</comment>
<dbReference type="SUPFAM" id="SSF55545">
    <property type="entry name" value="beta-N-acetylhexosaminidase-like domain"/>
    <property type="match status" value="1"/>
</dbReference>
<evidence type="ECO:0000256" key="2">
    <source>
        <dbReference type="ARBA" id="ARBA00006285"/>
    </source>
</evidence>
<proteinExistence type="inferred from homology"/>
<comment type="caution">
    <text evidence="7">The sequence shown here is derived from an EMBL/GenBank/DDBJ whole genome shotgun (WGS) entry which is preliminary data.</text>
</comment>
<dbReference type="EC" id="3.2.1.52" evidence="3"/>
<dbReference type="InterPro" id="IPR025705">
    <property type="entry name" value="Beta_hexosaminidase_sua/sub"/>
</dbReference>
<dbReference type="InterPro" id="IPR029018">
    <property type="entry name" value="Hex-like_dom2"/>
</dbReference>
<dbReference type="AlphaFoldDB" id="A0A8I3A752"/>
<dbReference type="GO" id="GO:0004563">
    <property type="term" value="F:beta-N-acetylhexosaminidase activity"/>
    <property type="evidence" value="ECO:0007669"/>
    <property type="project" value="UniProtKB-EC"/>
</dbReference>
<dbReference type="Gene3D" id="3.30.379.10">
    <property type="entry name" value="Chitobiase/beta-hexosaminidase domain 2-like"/>
    <property type="match status" value="1"/>
</dbReference>
<dbReference type="PANTHER" id="PTHR43678">
    <property type="entry name" value="PUTATIVE (AFU_ORTHOLOGUE AFUA_2G00640)-RELATED"/>
    <property type="match status" value="1"/>
</dbReference>
<keyword evidence="8" id="KW-1185">Reference proteome</keyword>
<accession>A0A8I3A752</accession>
<dbReference type="InterPro" id="IPR015883">
    <property type="entry name" value="Glyco_hydro_20_cat"/>
</dbReference>
<organism evidence="7 8">
    <name type="scientific">Boletus reticuloceps</name>
    <dbReference type="NCBI Taxonomy" id="495285"/>
    <lineage>
        <taxon>Eukaryota</taxon>
        <taxon>Fungi</taxon>
        <taxon>Dikarya</taxon>
        <taxon>Basidiomycota</taxon>
        <taxon>Agaricomycotina</taxon>
        <taxon>Agaricomycetes</taxon>
        <taxon>Agaricomycetidae</taxon>
        <taxon>Boletales</taxon>
        <taxon>Boletineae</taxon>
        <taxon>Boletaceae</taxon>
        <taxon>Boletoideae</taxon>
        <taxon>Boletus</taxon>
    </lineage>
</organism>
<dbReference type="GO" id="GO:0005975">
    <property type="term" value="P:carbohydrate metabolic process"/>
    <property type="evidence" value="ECO:0007669"/>
    <property type="project" value="InterPro"/>
</dbReference>
<sequence length="760" mass="83433">MASHLSSNHVKFKVGRPDEHVAYSDPIVSPQPHVTDHPETSNESTYRLSSNPPIWLSWFLGVVLLAPGLRAAGHQPQIPSLQSFYPSDQLGQVFILSSETDIFVDEIYAFDSGSHSNGPTLLDFAETFRSDLVHMTSFALPPVKVTPFSQAHLNSSGSAIVLTLSSSSNHTLYSGIPTPEAYDFLVSNSSYVISGSGPIGAWWGTRTLLQQLALSEQGYNATYTFPAGIGTDSPGWEVRGFMLDAGRHWYTTEFLAEVCTYASFFKINEFHIHASDNLWIPSLLYGPDWRSLYSGFRFEPPQDSPIAGLVPYRNESWSSTSFADLQTHCAQRGVTIVPEIDTPGHSLVISQWRPQLMLNGTPDSLNLSYPETIPTIHSIWSQFLPWFSSTEVSIGADEYLPSLADQYISFVNEMSSYIGGISGKSIRAWGTYEPSNTSSVSTNVTIQHWDFPSASIPRDLLHSGYRVINSEQTFLYLDGKFPGEGGFPQTLNISLLFSGATAEGDGWAPHIFSANDPANNTAYNTVGLRGAIFALWNDWGTNATTPLETYYQLSQSLAVFAEKTWAGSGIRASELTMEQFEAAYPPLNARAPGQNLNRAVKNKTSGDVVFAFEKLPSLPFHTGVESVGPPYTFSFSVRPSASDVQTTGDITVAELFMGTDSALFASSLTFSSNTEYYPLPPAFQLKPDIWTNVTIQATKEYTLASVVQEGGHSETYWYQTTLNIWGDYLTQANMSFAAPSATIGSEGFRGDIANVMLRID</sequence>
<dbReference type="Gene3D" id="3.20.20.80">
    <property type="entry name" value="Glycosidases"/>
    <property type="match status" value="1"/>
</dbReference>
<dbReference type="EMBL" id="JAGFBS010000030">
    <property type="protein sequence ID" value="KAG6372050.1"/>
    <property type="molecule type" value="Genomic_DNA"/>
</dbReference>
<gene>
    <name evidence="7" type="ORF">JVT61DRAFT_8758</name>
</gene>
<comment type="catalytic activity">
    <reaction evidence="1">
        <text>Hydrolysis of terminal non-reducing N-acetyl-D-hexosamine residues in N-acetyl-beta-D-hexosaminides.</text>
        <dbReference type="EC" id="3.2.1.52"/>
    </reaction>
</comment>
<dbReference type="Proteomes" id="UP000683000">
    <property type="component" value="Unassembled WGS sequence"/>
</dbReference>
<dbReference type="CDD" id="cd06564">
    <property type="entry name" value="GH20_DspB_LnbB-like"/>
    <property type="match status" value="1"/>
</dbReference>
<dbReference type="PANTHER" id="PTHR43678:SF1">
    <property type="entry name" value="BETA-N-ACETYLHEXOSAMINIDASE"/>
    <property type="match status" value="1"/>
</dbReference>
<evidence type="ECO:0000256" key="4">
    <source>
        <dbReference type="ARBA" id="ARBA00022801"/>
    </source>
</evidence>
<evidence type="ECO:0000313" key="7">
    <source>
        <dbReference type="EMBL" id="KAG6372050.1"/>
    </source>
</evidence>
<evidence type="ECO:0000256" key="5">
    <source>
        <dbReference type="PIRSR" id="PIRSR625705-1"/>
    </source>
</evidence>
<keyword evidence="4 7" id="KW-0378">Hydrolase</keyword>
<reference evidence="7" key="1">
    <citation type="submission" date="2021-03" db="EMBL/GenBank/DDBJ databases">
        <title>Evolutionary innovations through gain and loss of genes in the ectomycorrhizal Boletales.</title>
        <authorList>
            <person name="Wu G."/>
            <person name="Miyauchi S."/>
            <person name="Morin E."/>
            <person name="Yang Z.-L."/>
            <person name="Xu J."/>
            <person name="Martin F.M."/>
        </authorList>
    </citation>
    <scope>NUCLEOTIDE SEQUENCE</scope>
    <source>
        <strain evidence="7">BR01</strain>
    </source>
</reference>
<dbReference type="SUPFAM" id="SSF51445">
    <property type="entry name" value="(Trans)glycosidases"/>
    <property type="match status" value="1"/>
</dbReference>